<reference evidence="2 3" key="1">
    <citation type="journal article" date="2012" name="Proc. Natl. Acad. Sci. U.S.A.">
        <title>Genome and physiology of a model Epsilonproteobacterium responsible for sulfide detoxification in marine oxygen depletion zones.</title>
        <authorList>
            <person name="Grote J."/>
            <person name="Schott T."/>
            <person name="Bruckner C.G."/>
            <person name="Glockner F.O."/>
            <person name="Jost G."/>
            <person name="Teeling H."/>
            <person name="Labrenz M."/>
            <person name="Jurgens K."/>
        </authorList>
    </citation>
    <scope>NUCLEOTIDE SEQUENCE [LARGE SCALE GENOMIC DNA]</scope>
    <source>
        <strain evidence="2 3">GD1</strain>
    </source>
</reference>
<dbReference type="PATRIC" id="fig|929558.5.peg.1429"/>
<comment type="caution">
    <text evidence="2">The sequence shown here is derived from an EMBL/GenBank/DDBJ whole genome shotgun (WGS) entry which is preliminary data.</text>
</comment>
<accession>H1FT43</accession>
<feature type="transmembrane region" description="Helical" evidence="1">
    <location>
        <begin position="5"/>
        <end position="24"/>
    </location>
</feature>
<proteinExistence type="predicted"/>
<keyword evidence="1" id="KW-1133">Transmembrane helix</keyword>
<name>H1FT43_SULGG</name>
<evidence type="ECO:0000313" key="3">
    <source>
        <dbReference type="Proteomes" id="UP000006431"/>
    </source>
</evidence>
<protein>
    <submittedName>
        <fullName evidence="2">Uncharacterized protein</fullName>
    </submittedName>
</protein>
<gene>
    <name evidence="2" type="ORF">SMGD1_1438</name>
</gene>
<dbReference type="RefSeq" id="WP_008341024.1">
    <property type="nucleotide sequence ID" value="NZ_AFRZ01000001.1"/>
</dbReference>
<sequence>MSLSIILTVGIILSIAFHFVGVYAEAKKTVWIMIVLMWAGSINIAMSEIKPVGYEDIKKMKGQFADTDQLIEEAGDEVSVYEMLGIKKSYQINNPKK</sequence>
<dbReference type="EMBL" id="AFRZ01000001">
    <property type="protein sequence ID" value="EHP29962.1"/>
    <property type="molecule type" value="Genomic_DNA"/>
</dbReference>
<dbReference type="Proteomes" id="UP000006431">
    <property type="component" value="Unassembled WGS sequence"/>
</dbReference>
<evidence type="ECO:0000256" key="1">
    <source>
        <dbReference type="SAM" id="Phobius"/>
    </source>
</evidence>
<dbReference type="OrthoDB" id="5334825at2"/>
<organism evidence="2 3">
    <name type="scientific">Sulfurimonas gotlandica (strain DSM 19862 / JCM 16533 / GD1)</name>
    <dbReference type="NCBI Taxonomy" id="929558"/>
    <lineage>
        <taxon>Bacteria</taxon>
        <taxon>Pseudomonadati</taxon>
        <taxon>Campylobacterota</taxon>
        <taxon>Epsilonproteobacteria</taxon>
        <taxon>Campylobacterales</taxon>
        <taxon>Sulfurimonadaceae</taxon>
        <taxon>Sulfurimonas</taxon>
    </lineage>
</organism>
<keyword evidence="1" id="KW-0812">Transmembrane</keyword>
<keyword evidence="3" id="KW-1185">Reference proteome</keyword>
<keyword evidence="1" id="KW-0472">Membrane</keyword>
<evidence type="ECO:0000313" key="2">
    <source>
        <dbReference type="EMBL" id="EHP29962.1"/>
    </source>
</evidence>
<dbReference type="STRING" id="929558.SMGD1_1438"/>
<dbReference type="AlphaFoldDB" id="H1FT43"/>
<dbReference type="HOGENOM" id="CLU_2345607_0_0_7"/>